<evidence type="ECO:0000256" key="9">
    <source>
        <dbReference type="PROSITE-ProRule" id="PRU01161"/>
    </source>
</evidence>
<keyword evidence="5 9" id="KW-0442">Lipid degradation</keyword>
<evidence type="ECO:0000256" key="3">
    <source>
        <dbReference type="ARBA" id="ARBA00022692"/>
    </source>
</evidence>
<evidence type="ECO:0000259" key="13">
    <source>
        <dbReference type="PROSITE" id="PS51635"/>
    </source>
</evidence>
<comment type="subcellular location">
    <subcellularLocation>
        <location evidence="1">Membrane</location>
    </subcellularLocation>
</comment>
<sequence>MVQDLMEALELATRAGSKKKKKTKYLNVPTRRRKKRRAGDSGVGVWESISDEAYGATSSASRKRELNHQVSSAFGAKQWEGWKQAHEKVLSPLGYACAAAAALYAAETCTGCVSMAARAVGRRAEKLLANMSDVPLFTPDGEEPPTAEPKWTLPGARRRRGRDHHLGGPSSSETSEGPAAGFGDSLAHDPLDNEGSFHRRHRRTASGGEYTYLEERPKRIAAMADSESGSVRAASASLGAEGTVRGGVYGGHGGSNAGSAADLLSSSFHSDQSCEGGPVAHALADRSGSLRSGSSLGGSGSGSDPSGGSSGPFGSENAGENLPHFFSSTKLLACLDLEESRALFESARIIRLAPEETLFHTGDPSDGGTYIVVEGSLGVFQTDQAVDQTDQAAEDNLKPMHTNTLQEGESVGDLDLVDGHARSVTCVALEEGAVLVEISRELFRSFVLEKPRALQVYLQQAIARLWRVAHFVLNDTLKLPQSRSKNEMFDTVPSEDVGLMDGELLSLLLEKQVGQHVCLPTGVSLYEEGTPADAFYVLLKGKMLIERNMDGVEGHDGGSDANLAGRGHGGQQRGRRCTADIVSPHCIIGSTAYFTSTVRRQSVRALEFSELVAIGVVELEKLRVTSKKAFISLLVTASRAMGPLIRKFISLGLNRVWLHAHDIPFRQGDTSSSIYITISGRMILAHQDERTGKVQTEEVAGRGEAIGAVWSLANGRHKKTAMCTRDSELVRMSRGAFQCISTKYPAAAMRLLEGMAQRMSGSRISSAGGLGSGRRKRVATVALIPLAGQTKLCEQVASQLKQALQKLGPTLLLSGGKVGMAFPLVAERLSNRFYRSKLTAWMAAQEEDYTYIILQADASDTEWSKICVAQADCVLLTTSSDGVDPAVQQLEHNLVWRHVKKTKPTLTEVALKAQSFRVELLLVHNGRAPPTGTARWLEGRKHWGLERHHHMVSGDAKDLERLARWLSGKAVGLVLSGGGSRGLAHLGVLRALDDAGVPVDIVGGTSQGAFMAALFAQRLPWDRMFACVQDYAAGLGSFRNVMKDLTLPVLSLFAGKGFSALVADCLKYGPENIEDLWLRFFCVSTNVSRGEPSVHEWGPLATLVRASMTVVGLLPPVYHEGDLLVDGGYLNNIPVDVMRTQMGVDTLIVVDVEDKDFCNWKDLKPYREGLSGFFLLWESLCSLVSRKPFRYPRYGEMINSLLFLSHKQQIRTTMRDFHVDLYMQPTGVQFYRLMDYHLMDRIVRDAYRYGWTKVAEWTASTQAESGTTNTMRLRTRSISKVHSQDFVRTIRPATLHTSRGQGETSVSRIQYALAERNRQASASPAAGRQDWYSPQAPLPRHGDGWDGQTPPGSGQGSPRRGDLGAQGAAWGGASRAQGADPVARGHNGMNGAATGAKGQRQGQGPVVQGVGDGLGDGCGLGEEGGKGAGGEPDFFSISPPLKRKVKSCAVITQF</sequence>
<organism evidence="14 15">
    <name type="scientific">Chloropicon roscoffensis</name>
    <dbReference type="NCBI Taxonomy" id="1461544"/>
    <lineage>
        <taxon>Eukaryota</taxon>
        <taxon>Viridiplantae</taxon>
        <taxon>Chlorophyta</taxon>
        <taxon>Chloropicophyceae</taxon>
        <taxon>Chloropicales</taxon>
        <taxon>Chloropicaceae</taxon>
        <taxon>Chloropicon</taxon>
    </lineage>
</organism>
<dbReference type="InterPro" id="IPR016035">
    <property type="entry name" value="Acyl_Trfase/lysoPLipase"/>
</dbReference>
<evidence type="ECO:0000256" key="6">
    <source>
        <dbReference type="ARBA" id="ARBA00022989"/>
    </source>
</evidence>
<keyword evidence="6" id="KW-1133">Transmembrane helix</keyword>
<feature type="active site" description="Nucleophile" evidence="9">
    <location>
        <position position="1006"/>
    </location>
</feature>
<feature type="compositionally biased region" description="Low complexity" evidence="11">
    <location>
        <begin position="302"/>
        <end position="315"/>
    </location>
</feature>
<dbReference type="PROSITE" id="PS50042">
    <property type="entry name" value="CNMP_BINDING_3"/>
    <property type="match status" value="3"/>
</dbReference>
<feature type="short sequence motif" description="GXGXXG" evidence="9">
    <location>
        <begin position="977"/>
        <end position="982"/>
    </location>
</feature>
<accession>A0AAX4P3E1</accession>
<feature type="domain" description="Cyclic nucleotide-binding" evidence="12">
    <location>
        <begin position="331"/>
        <end position="464"/>
    </location>
</feature>
<feature type="short sequence motif" description="GXSXG" evidence="9">
    <location>
        <begin position="1004"/>
        <end position="1008"/>
    </location>
</feature>
<comment type="similarity">
    <text evidence="2">Belongs to the NTE family.</text>
</comment>
<proteinExistence type="inferred from homology"/>
<feature type="compositionally biased region" description="Low complexity" evidence="11">
    <location>
        <begin position="1398"/>
        <end position="1409"/>
    </location>
</feature>
<dbReference type="SUPFAM" id="SSF51206">
    <property type="entry name" value="cAMP-binding domain-like"/>
    <property type="match status" value="3"/>
</dbReference>
<dbReference type="SMART" id="SM00100">
    <property type="entry name" value="cNMP"/>
    <property type="match status" value="3"/>
</dbReference>
<keyword evidence="7 9" id="KW-0443">Lipid metabolism</keyword>
<feature type="active site" description="Proton acceptor" evidence="9">
    <location>
        <position position="1126"/>
    </location>
</feature>
<feature type="compositionally biased region" description="Basic and acidic residues" evidence="11">
    <location>
        <begin position="186"/>
        <end position="197"/>
    </location>
</feature>
<dbReference type="Gene3D" id="2.60.120.10">
    <property type="entry name" value="Jelly Rolls"/>
    <property type="match status" value="3"/>
</dbReference>
<dbReference type="EC" id="3.1.1.-" evidence="10"/>
<dbReference type="CDD" id="cd00038">
    <property type="entry name" value="CAP_ED"/>
    <property type="match status" value="3"/>
</dbReference>
<evidence type="ECO:0000256" key="2">
    <source>
        <dbReference type="ARBA" id="ARBA00006636"/>
    </source>
</evidence>
<dbReference type="InterPro" id="IPR056556">
    <property type="entry name" value="NTE1_P-loop_dom"/>
</dbReference>
<keyword evidence="4 9" id="KW-0378">Hydrolase</keyword>
<keyword evidence="15" id="KW-1185">Reference proteome</keyword>
<dbReference type="InterPro" id="IPR002641">
    <property type="entry name" value="PNPLA_dom"/>
</dbReference>
<dbReference type="Pfam" id="PF01734">
    <property type="entry name" value="Patatin"/>
    <property type="match status" value="1"/>
</dbReference>
<dbReference type="Pfam" id="PF24179">
    <property type="entry name" value="NTE_Ploop"/>
    <property type="match status" value="1"/>
</dbReference>
<dbReference type="InterPro" id="IPR000595">
    <property type="entry name" value="cNMP-bd_dom"/>
</dbReference>
<feature type="domain" description="Cyclic nucleotide-binding" evidence="12">
    <location>
        <begin position="665"/>
        <end position="758"/>
    </location>
</feature>
<keyword evidence="3" id="KW-0812">Transmembrane</keyword>
<dbReference type="SUPFAM" id="SSF52151">
    <property type="entry name" value="FabD/lysophospholipase-like"/>
    <property type="match status" value="1"/>
</dbReference>
<comment type="domain">
    <text evidence="10">The nitrogen atoms of the two glycine residues in the GGXR motif define the oxyanion hole, and stabilize the oxyanion that forms during the nucleophilic attack by the catalytic serine during substrate cleavage.</text>
</comment>
<dbReference type="PANTHER" id="PTHR14226">
    <property type="entry name" value="NEUROPATHY TARGET ESTERASE/SWISS CHEESE D.MELANOGASTER"/>
    <property type="match status" value="1"/>
</dbReference>
<reference evidence="14 15" key="1">
    <citation type="submission" date="2024-03" db="EMBL/GenBank/DDBJ databases">
        <title>Complete genome sequence of the green alga Chloropicon roscoffensis RCC1871.</title>
        <authorList>
            <person name="Lemieux C."/>
            <person name="Pombert J.-F."/>
            <person name="Otis C."/>
            <person name="Turmel M."/>
        </authorList>
    </citation>
    <scope>NUCLEOTIDE SEQUENCE [LARGE SCALE GENOMIC DNA]</scope>
    <source>
        <strain evidence="14 15">RCC1871</strain>
    </source>
</reference>
<evidence type="ECO:0000256" key="10">
    <source>
        <dbReference type="RuleBase" id="RU361262"/>
    </source>
</evidence>
<dbReference type="PROSITE" id="PS51635">
    <property type="entry name" value="PNPLA"/>
    <property type="match status" value="1"/>
</dbReference>
<evidence type="ECO:0000313" key="15">
    <source>
        <dbReference type="Proteomes" id="UP001472866"/>
    </source>
</evidence>
<dbReference type="InterPro" id="IPR014710">
    <property type="entry name" value="RmlC-like_jellyroll"/>
</dbReference>
<evidence type="ECO:0000256" key="7">
    <source>
        <dbReference type="ARBA" id="ARBA00023098"/>
    </source>
</evidence>
<feature type="compositionally biased region" description="Low complexity" evidence="11">
    <location>
        <begin position="1347"/>
        <end position="1358"/>
    </location>
</feature>
<feature type="short sequence motif" description="DGA/G" evidence="9">
    <location>
        <begin position="1126"/>
        <end position="1128"/>
    </location>
</feature>
<evidence type="ECO:0000256" key="8">
    <source>
        <dbReference type="ARBA" id="ARBA00023136"/>
    </source>
</evidence>
<feature type="region of interest" description="Disordered" evidence="11">
    <location>
        <begin position="1316"/>
        <end position="1438"/>
    </location>
</feature>
<evidence type="ECO:0000256" key="5">
    <source>
        <dbReference type="ARBA" id="ARBA00022963"/>
    </source>
</evidence>
<evidence type="ECO:0000256" key="11">
    <source>
        <dbReference type="SAM" id="MobiDB-lite"/>
    </source>
</evidence>
<dbReference type="GO" id="GO:0004622">
    <property type="term" value="F:phosphatidylcholine lysophospholipase activity"/>
    <property type="evidence" value="ECO:0007669"/>
    <property type="project" value="UniProtKB-ARBA"/>
</dbReference>
<evidence type="ECO:0000259" key="12">
    <source>
        <dbReference type="PROSITE" id="PS50042"/>
    </source>
</evidence>
<gene>
    <name evidence="14" type="ORF">HKI87_02g18600</name>
</gene>
<feature type="region of interest" description="Disordered" evidence="11">
    <location>
        <begin position="135"/>
        <end position="211"/>
    </location>
</feature>
<feature type="compositionally biased region" description="Low complexity" evidence="11">
    <location>
        <begin position="167"/>
        <end position="181"/>
    </location>
</feature>
<evidence type="ECO:0000256" key="1">
    <source>
        <dbReference type="ARBA" id="ARBA00004370"/>
    </source>
</evidence>
<protein>
    <recommendedName>
        <fullName evidence="10">Patatin</fullName>
        <ecNumber evidence="10">3.1.1.-</ecNumber>
    </recommendedName>
</protein>
<dbReference type="Proteomes" id="UP001472866">
    <property type="component" value="Chromosome 02"/>
</dbReference>
<evidence type="ECO:0000256" key="4">
    <source>
        <dbReference type="ARBA" id="ARBA00022801"/>
    </source>
</evidence>
<dbReference type="PANTHER" id="PTHR14226:SF29">
    <property type="entry name" value="NEUROPATHY TARGET ESTERASE SWS"/>
    <property type="match status" value="1"/>
</dbReference>
<name>A0AAX4P3E1_9CHLO</name>
<comment type="similarity">
    <text evidence="10">Belongs to the patatin family.</text>
</comment>
<dbReference type="Gene3D" id="3.40.1090.10">
    <property type="entry name" value="Cytosolic phospholipase A2 catalytic domain"/>
    <property type="match status" value="2"/>
</dbReference>
<dbReference type="GO" id="GO:0016042">
    <property type="term" value="P:lipid catabolic process"/>
    <property type="evidence" value="ECO:0007669"/>
    <property type="project" value="UniProtKB-UniRule"/>
</dbReference>
<dbReference type="GO" id="GO:0016020">
    <property type="term" value="C:membrane"/>
    <property type="evidence" value="ECO:0007669"/>
    <property type="project" value="UniProtKB-SubCell"/>
</dbReference>
<dbReference type="InterPro" id="IPR050301">
    <property type="entry name" value="NTE"/>
</dbReference>
<dbReference type="EMBL" id="CP151502">
    <property type="protein sequence ID" value="WZN60331.1"/>
    <property type="molecule type" value="Genomic_DNA"/>
</dbReference>
<feature type="compositionally biased region" description="Gly residues" evidence="11">
    <location>
        <begin position="1410"/>
        <end position="1430"/>
    </location>
</feature>
<evidence type="ECO:0000313" key="14">
    <source>
        <dbReference type="EMBL" id="WZN60331.1"/>
    </source>
</evidence>
<keyword evidence="8" id="KW-0472">Membrane</keyword>
<comment type="function">
    <text evidence="10">Lipolytic acyl hydrolase (LAH).</text>
</comment>
<feature type="region of interest" description="Disordered" evidence="11">
    <location>
        <begin position="288"/>
        <end position="316"/>
    </location>
</feature>
<feature type="domain" description="PNPLA" evidence="13">
    <location>
        <begin position="973"/>
        <end position="1139"/>
    </location>
</feature>
<dbReference type="InterPro" id="IPR018490">
    <property type="entry name" value="cNMP-bd_dom_sf"/>
</dbReference>
<feature type="domain" description="Cyclic nucleotide-binding" evidence="12">
    <location>
        <begin position="503"/>
        <end position="622"/>
    </location>
</feature>
<dbReference type="Pfam" id="PF00027">
    <property type="entry name" value="cNMP_binding"/>
    <property type="match status" value="2"/>
</dbReference>